<feature type="region of interest" description="Disordered" evidence="7">
    <location>
        <begin position="1"/>
        <end position="21"/>
    </location>
</feature>
<feature type="transmembrane region" description="Helical" evidence="8">
    <location>
        <begin position="103"/>
        <end position="125"/>
    </location>
</feature>
<evidence type="ECO:0000313" key="10">
    <source>
        <dbReference type="Proteomes" id="UP000094622"/>
    </source>
</evidence>
<protein>
    <submittedName>
        <fullName evidence="9">Chromate transport protein</fullName>
    </submittedName>
</protein>
<dbReference type="RefSeq" id="WP_169833631.1">
    <property type="nucleotide sequence ID" value="NZ_MCRJ01000164.1"/>
</dbReference>
<dbReference type="InterPro" id="IPR003370">
    <property type="entry name" value="Chromate_transpt"/>
</dbReference>
<evidence type="ECO:0000256" key="8">
    <source>
        <dbReference type="SAM" id="Phobius"/>
    </source>
</evidence>
<sequence>MSRIPAAPATPATSDPATPATSDPVRRVGFGALFLAFFGVGATAFGGGVVAYLRHALVTRRGWIGDDGFMSALEVAQALPGLNATNLAVIVGDRLRGPRGAMVALLGIVLPGAVAVIGLAALYAAHAADPRVNAVLIASARRRSGCWRPPWSRSAGGRCGALPTAPSPLPRWLRSAGSSCRCRWCSSPLVRWR</sequence>
<dbReference type="AlphaFoldDB" id="A0A1E3GY99"/>
<dbReference type="Proteomes" id="UP000094622">
    <property type="component" value="Unassembled WGS sequence"/>
</dbReference>
<dbReference type="InterPro" id="IPR052518">
    <property type="entry name" value="CHR_Transporter"/>
</dbReference>
<gene>
    <name evidence="9" type="primary">chrA</name>
    <name evidence="9" type="ORF">A6302_04171</name>
</gene>
<evidence type="ECO:0000256" key="5">
    <source>
        <dbReference type="ARBA" id="ARBA00022989"/>
    </source>
</evidence>
<proteinExistence type="inferred from homology"/>
<dbReference type="GO" id="GO:0015109">
    <property type="term" value="F:chromate transmembrane transporter activity"/>
    <property type="evidence" value="ECO:0007669"/>
    <property type="project" value="InterPro"/>
</dbReference>
<dbReference type="EMBL" id="MCRJ01000164">
    <property type="protein sequence ID" value="ODN68536.1"/>
    <property type="molecule type" value="Genomic_DNA"/>
</dbReference>
<feature type="transmembrane region" description="Helical" evidence="8">
    <location>
        <begin position="28"/>
        <end position="53"/>
    </location>
</feature>
<comment type="similarity">
    <text evidence="2">Belongs to the chromate ion transporter (CHR) (TC 2.A.51) family.</text>
</comment>
<name>A0A1E3GY99_9HYPH</name>
<evidence type="ECO:0000256" key="2">
    <source>
        <dbReference type="ARBA" id="ARBA00005262"/>
    </source>
</evidence>
<dbReference type="Pfam" id="PF02417">
    <property type="entry name" value="Chromate_transp"/>
    <property type="match status" value="1"/>
</dbReference>
<keyword evidence="10" id="KW-1185">Reference proteome</keyword>
<comment type="caution">
    <text evidence="9">The sequence shown here is derived from an EMBL/GenBank/DDBJ whole genome shotgun (WGS) entry which is preliminary data.</text>
</comment>
<keyword evidence="4 8" id="KW-0812">Transmembrane</keyword>
<evidence type="ECO:0000313" key="9">
    <source>
        <dbReference type="EMBL" id="ODN68536.1"/>
    </source>
</evidence>
<dbReference type="PANTHER" id="PTHR43663">
    <property type="entry name" value="CHROMATE TRANSPORT PROTEIN-RELATED"/>
    <property type="match status" value="1"/>
</dbReference>
<reference evidence="9 10" key="1">
    <citation type="submission" date="2016-07" db="EMBL/GenBank/DDBJ databases">
        <title>Draft Genome Sequence of Methylobrevis pamukkalensis PK2.</title>
        <authorList>
            <person name="Vasilenko O.V."/>
            <person name="Doronina N.V."/>
            <person name="Shmareva M.N."/>
            <person name="Tarlachkov S.V."/>
            <person name="Mustakhimov I."/>
            <person name="Trotsenko Y.A."/>
        </authorList>
    </citation>
    <scope>NUCLEOTIDE SEQUENCE [LARGE SCALE GENOMIC DNA]</scope>
    <source>
        <strain evidence="9 10">PK2</strain>
    </source>
</reference>
<organism evidence="9 10">
    <name type="scientific">Methylobrevis pamukkalensis</name>
    <dbReference type="NCBI Taxonomy" id="1439726"/>
    <lineage>
        <taxon>Bacteria</taxon>
        <taxon>Pseudomonadati</taxon>
        <taxon>Pseudomonadota</taxon>
        <taxon>Alphaproteobacteria</taxon>
        <taxon>Hyphomicrobiales</taxon>
        <taxon>Pleomorphomonadaceae</taxon>
        <taxon>Methylobrevis</taxon>
    </lineage>
</organism>
<accession>A0A1E3GY99</accession>
<evidence type="ECO:0000256" key="6">
    <source>
        <dbReference type="ARBA" id="ARBA00023136"/>
    </source>
</evidence>
<evidence type="ECO:0000256" key="3">
    <source>
        <dbReference type="ARBA" id="ARBA00022475"/>
    </source>
</evidence>
<comment type="subcellular location">
    <subcellularLocation>
        <location evidence="1">Cell membrane</location>
        <topology evidence="1">Multi-pass membrane protein</topology>
    </subcellularLocation>
</comment>
<dbReference type="GO" id="GO:0005886">
    <property type="term" value="C:plasma membrane"/>
    <property type="evidence" value="ECO:0007669"/>
    <property type="project" value="UniProtKB-SubCell"/>
</dbReference>
<evidence type="ECO:0000256" key="7">
    <source>
        <dbReference type="SAM" id="MobiDB-lite"/>
    </source>
</evidence>
<evidence type="ECO:0000256" key="1">
    <source>
        <dbReference type="ARBA" id="ARBA00004651"/>
    </source>
</evidence>
<keyword evidence="5 8" id="KW-1133">Transmembrane helix</keyword>
<evidence type="ECO:0000256" key="4">
    <source>
        <dbReference type="ARBA" id="ARBA00022692"/>
    </source>
</evidence>
<keyword evidence="6 8" id="KW-0472">Membrane</keyword>
<keyword evidence="3" id="KW-1003">Cell membrane</keyword>
<dbReference type="PANTHER" id="PTHR43663:SF1">
    <property type="entry name" value="CHROMATE TRANSPORTER"/>
    <property type="match status" value="1"/>
</dbReference>